<name>A0ABT4DNW4_9BACL</name>
<feature type="transmembrane region" description="Helical" evidence="6">
    <location>
        <begin position="75"/>
        <end position="97"/>
    </location>
</feature>
<proteinExistence type="inferred from homology"/>
<keyword evidence="3 6" id="KW-0812">Transmembrane</keyword>
<dbReference type="Proteomes" id="UP001207626">
    <property type="component" value="Unassembled WGS sequence"/>
</dbReference>
<evidence type="ECO:0000256" key="3">
    <source>
        <dbReference type="ARBA" id="ARBA00022692"/>
    </source>
</evidence>
<dbReference type="Pfam" id="PF04138">
    <property type="entry name" value="GtrA_DPMS_TM"/>
    <property type="match status" value="1"/>
</dbReference>
<evidence type="ECO:0000256" key="4">
    <source>
        <dbReference type="ARBA" id="ARBA00022989"/>
    </source>
</evidence>
<keyword evidence="9" id="KW-1185">Reference proteome</keyword>
<gene>
    <name evidence="8" type="ORF">M5X09_05055</name>
</gene>
<protein>
    <submittedName>
        <fullName evidence="8">GtrA family protein</fullName>
    </submittedName>
</protein>
<evidence type="ECO:0000256" key="2">
    <source>
        <dbReference type="ARBA" id="ARBA00009399"/>
    </source>
</evidence>
<evidence type="ECO:0000313" key="9">
    <source>
        <dbReference type="Proteomes" id="UP001207626"/>
    </source>
</evidence>
<dbReference type="PANTHER" id="PTHR38459">
    <property type="entry name" value="PROPHAGE BACTOPRENOL-LINKED GLUCOSE TRANSLOCASE HOMOLOG"/>
    <property type="match status" value="1"/>
</dbReference>
<evidence type="ECO:0000259" key="7">
    <source>
        <dbReference type="Pfam" id="PF04138"/>
    </source>
</evidence>
<keyword evidence="4 6" id="KW-1133">Transmembrane helix</keyword>
<feature type="transmembrane region" description="Helical" evidence="6">
    <location>
        <begin position="46"/>
        <end position="63"/>
    </location>
</feature>
<dbReference type="InterPro" id="IPR051401">
    <property type="entry name" value="GtrA_CellWall_Glycosyl"/>
</dbReference>
<comment type="subcellular location">
    <subcellularLocation>
        <location evidence="1">Membrane</location>
        <topology evidence="1">Multi-pass membrane protein</topology>
    </subcellularLocation>
</comment>
<feature type="domain" description="GtrA/DPMS transmembrane" evidence="7">
    <location>
        <begin position="14"/>
        <end position="138"/>
    </location>
</feature>
<dbReference type="InterPro" id="IPR007267">
    <property type="entry name" value="GtrA_DPMS_TM"/>
</dbReference>
<evidence type="ECO:0000313" key="8">
    <source>
        <dbReference type="EMBL" id="MCY9519051.1"/>
    </source>
</evidence>
<dbReference type="RefSeq" id="WP_087435009.1">
    <property type="nucleotide sequence ID" value="NZ_JAMDLV010000003.1"/>
</dbReference>
<organism evidence="8 9">
    <name type="scientific">Paenibacillus apiarius</name>
    <dbReference type="NCBI Taxonomy" id="46240"/>
    <lineage>
        <taxon>Bacteria</taxon>
        <taxon>Bacillati</taxon>
        <taxon>Bacillota</taxon>
        <taxon>Bacilli</taxon>
        <taxon>Bacillales</taxon>
        <taxon>Paenibacillaceae</taxon>
        <taxon>Paenibacillus</taxon>
    </lineage>
</organism>
<feature type="transmembrane region" description="Helical" evidence="6">
    <location>
        <begin position="117"/>
        <end position="136"/>
    </location>
</feature>
<evidence type="ECO:0000256" key="1">
    <source>
        <dbReference type="ARBA" id="ARBA00004141"/>
    </source>
</evidence>
<comment type="caution">
    <text evidence="8">The sequence shown here is derived from an EMBL/GenBank/DDBJ whole genome shotgun (WGS) entry which is preliminary data.</text>
</comment>
<keyword evidence="5 6" id="KW-0472">Membrane</keyword>
<reference evidence="8 9" key="1">
    <citation type="submission" date="2022-05" db="EMBL/GenBank/DDBJ databases">
        <title>Genome Sequencing of Bee-Associated Microbes.</title>
        <authorList>
            <person name="Dunlap C."/>
        </authorList>
    </citation>
    <scope>NUCLEOTIDE SEQUENCE [LARGE SCALE GENOMIC DNA]</scope>
    <source>
        <strain evidence="8 9">NRRL NRS-1438</strain>
    </source>
</reference>
<dbReference type="EMBL" id="JAMDLW010000004">
    <property type="protein sequence ID" value="MCY9519051.1"/>
    <property type="molecule type" value="Genomic_DNA"/>
</dbReference>
<sequence>MRPVLLKLARLFSRYALVGVVNTFVGLGVIYVLMHAAGWDHFASTFTGNTAGVLCSYVLNRFYTFRYEGAMLRSFVRFAAISMLCYGFAYMLLHPFIANTIEGAAPFLAAVWRDSAVVLAESGVYTAASFLLHRYVTFADKRSLPAASSPLEPHAADDYGKQRNAEH</sequence>
<evidence type="ECO:0000256" key="5">
    <source>
        <dbReference type="ARBA" id="ARBA00023136"/>
    </source>
</evidence>
<evidence type="ECO:0000256" key="6">
    <source>
        <dbReference type="SAM" id="Phobius"/>
    </source>
</evidence>
<feature type="transmembrane region" description="Helical" evidence="6">
    <location>
        <begin position="12"/>
        <end position="34"/>
    </location>
</feature>
<accession>A0ABT4DNW4</accession>
<dbReference type="PANTHER" id="PTHR38459:SF1">
    <property type="entry name" value="PROPHAGE BACTOPRENOL-LINKED GLUCOSE TRANSLOCASE HOMOLOG"/>
    <property type="match status" value="1"/>
</dbReference>
<comment type="similarity">
    <text evidence="2">Belongs to the GtrA family.</text>
</comment>